<comment type="catalytic activity">
    <reaction evidence="1">
        <text>Hydrolysis of terminal, non-reducing beta-D-mannose residues in beta-D-mannosides.</text>
        <dbReference type="EC" id="3.2.1.25"/>
    </reaction>
</comment>
<dbReference type="InterPro" id="IPR054593">
    <property type="entry name" value="Beta-mannosidase-like_N2"/>
</dbReference>
<evidence type="ECO:0000256" key="3">
    <source>
        <dbReference type="ARBA" id="ARBA00012754"/>
    </source>
</evidence>
<dbReference type="GO" id="GO:0004567">
    <property type="term" value="F:beta-mannosidase activity"/>
    <property type="evidence" value="ECO:0007669"/>
    <property type="project" value="UniProtKB-EC"/>
</dbReference>
<feature type="domain" description="Glycoside hydrolase family 2 catalytic" evidence="8">
    <location>
        <begin position="362"/>
        <end position="423"/>
    </location>
</feature>
<dbReference type="EC" id="3.2.1.25" evidence="3"/>
<evidence type="ECO:0000313" key="10">
    <source>
        <dbReference type="EMBL" id="QUI21034.1"/>
    </source>
</evidence>
<evidence type="ECO:0000259" key="7">
    <source>
        <dbReference type="Pfam" id="PF00703"/>
    </source>
</evidence>
<feature type="domain" description="Glycoside hydrolase family 2 immunoglobulin-like beta-sandwich" evidence="7">
    <location>
        <begin position="178"/>
        <end position="280"/>
    </location>
</feature>
<dbReference type="PANTHER" id="PTHR43730">
    <property type="entry name" value="BETA-MANNOSIDASE"/>
    <property type="match status" value="1"/>
</dbReference>
<dbReference type="SUPFAM" id="SSF49303">
    <property type="entry name" value="beta-Galactosidase/glucuronidase domain"/>
    <property type="match status" value="1"/>
</dbReference>
<dbReference type="InterPro" id="IPR036156">
    <property type="entry name" value="Beta-gal/glucu_dom_sf"/>
</dbReference>
<dbReference type="Gene3D" id="2.60.40.10">
    <property type="entry name" value="Immunoglobulins"/>
    <property type="match status" value="1"/>
</dbReference>
<keyword evidence="5" id="KW-0378">Hydrolase</keyword>
<dbReference type="InterPro" id="IPR017853">
    <property type="entry name" value="GH"/>
</dbReference>
<dbReference type="GO" id="GO:0006516">
    <property type="term" value="P:glycoprotein catabolic process"/>
    <property type="evidence" value="ECO:0007669"/>
    <property type="project" value="TreeGrafter"/>
</dbReference>
<dbReference type="Gene3D" id="2.60.120.260">
    <property type="entry name" value="Galactose-binding domain-like"/>
    <property type="match status" value="1"/>
</dbReference>
<accession>A0A8J8MGA1</accession>
<evidence type="ECO:0000256" key="5">
    <source>
        <dbReference type="ARBA" id="ARBA00022801"/>
    </source>
</evidence>
<keyword evidence="6" id="KW-0326">Glycosidase</keyword>
<dbReference type="SUPFAM" id="SSF49785">
    <property type="entry name" value="Galactose-binding domain-like"/>
    <property type="match status" value="1"/>
</dbReference>
<evidence type="ECO:0000313" key="11">
    <source>
        <dbReference type="Proteomes" id="UP000683246"/>
    </source>
</evidence>
<dbReference type="InterPro" id="IPR006103">
    <property type="entry name" value="Glyco_hydro_2_cat"/>
</dbReference>
<dbReference type="Gene3D" id="3.20.20.80">
    <property type="entry name" value="Glycosidases"/>
    <property type="match status" value="1"/>
</dbReference>
<keyword evidence="4" id="KW-0732">Signal</keyword>
<evidence type="ECO:0000256" key="6">
    <source>
        <dbReference type="ARBA" id="ARBA00023295"/>
    </source>
</evidence>
<organism evidence="10 11">
    <name type="scientific">Vallitalea pronyensis</name>
    <dbReference type="NCBI Taxonomy" id="1348613"/>
    <lineage>
        <taxon>Bacteria</taxon>
        <taxon>Bacillati</taxon>
        <taxon>Bacillota</taxon>
        <taxon>Clostridia</taxon>
        <taxon>Lachnospirales</taxon>
        <taxon>Vallitaleaceae</taxon>
        <taxon>Vallitalea</taxon>
    </lineage>
</organism>
<dbReference type="InterPro" id="IPR050887">
    <property type="entry name" value="Beta-mannosidase_GH2"/>
</dbReference>
<keyword evidence="11" id="KW-1185">Reference proteome</keyword>
<evidence type="ECO:0000256" key="1">
    <source>
        <dbReference type="ARBA" id="ARBA00000829"/>
    </source>
</evidence>
<sequence>MNRIQLDWQVGWSKEKYGQCERMLEASVPGAVQLDVAKAEGLPDYKYADHYKQYAWMEDVYWKYETTLDIPICKEGDKLFFVSKGIDYHFEIYLNHQKIFSQEGMFTPVELDMTGKAKSGDLLEIWLYPVPKRKGAEGRQQADQCCKPAVSYGWDWHPRLIPSGIWDDTYLEVRQASYIQHVEHHYDLDDTLTKAFLTFHITLSQPNKKVQLVLRDEKQQMIRKQEIMVKDKQVSIAMAVDNVKLWWPNGYGDPTLYGWELLLSDLEQISDRKKGKIGFRKVKLIMHEQAWEEPQNFPKSRSNPPITMEINHQTVFCIGTNWVNPEIFPGIITAETYHELVRLGYEAHMNMFRVWGGGIINKDVFYELCDAYGIMVWQEFPLSCNDYKSTPHYLDILEQEAVSIIKRLKKHPSLVLWCGGNELFNAWSGMTEQSHALRLLNAKCYELDRETPFLMTSPLSGMGHGHYLFQYNNDQDVLEAMIEADHTAYTEFGCPSPSTYDYLKTFIPAHELQTPIEGTAWEDHHAIGAWPVGGNDTWFLMETIKRYFGETISLHEMLEKGQLLQCIAYKGIYEEARRQKPRCSMALNWCYNEPWPTAANNSILNYPYEPKPAYYAVKDACRPVLASARIPKFSWHAHETLSFEIWVLNNSFGAIEAGSIRCYLQDEEKEVYLLTWEFHGIEPMMNRQGPTVRCNLADYEAGGLLHIKLIYEGHDAYSSCYDILMSKPRSPNRQGEKLLNQ</sequence>
<evidence type="ECO:0000256" key="2">
    <source>
        <dbReference type="ARBA" id="ARBA00007401"/>
    </source>
</evidence>
<dbReference type="Pfam" id="PF00703">
    <property type="entry name" value="Glyco_hydro_2"/>
    <property type="match status" value="1"/>
</dbReference>
<dbReference type="Proteomes" id="UP000683246">
    <property type="component" value="Chromosome"/>
</dbReference>
<dbReference type="KEGG" id="vpy:HZI73_01420"/>
<dbReference type="InterPro" id="IPR008979">
    <property type="entry name" value="Galactose-bd-like_sf"/>
</dbReference>
<dbReference type="RefSeq" id="WP_212696493.1">
    <property type="nucleotide sequence ID" value="NZ_CP058649.1"/>
</dbReference>
<name>A0A8J8MGA1_9FIRM</name>
<dbReference type="AlphaFoldDB" id="A0A8J8MGA1"/>
<feature type="domain" description="Beta-mannosidase-like galactose-binding" evidence="9">
    <location>
        <begin position="19"/>
        <end position="166"/>
    </location>
</feature>
<proteinExistence type="inferred from homology"/>
<evidence type="ECO:0000259" key="9">
    <source>
        <dbReference type="Pfam" id="PF22666"/>
    </source>
</evidence>
<dbReference type="Pfam" id="PF22666">
    <property type="entry name" value="Glyco_hydro_2_N2"/>
    <property type="match status" value="1"/>
</dbReference>
<gene>
    <name evidence="10" type="ORF">HZI73_01420</name>
</gene>
<evidence type="ECO:0000259" key="8">
    <source>
        <dbReference type="Pfam" id="PF02836"/>
    </source>
</evidence>
<dbReference type="InterPro" id="IPR006102">
    <property type="entry name" value="Ig-like_GH2"/>
</dbReference>
<protein>
    <recommendedName>
        <fullName evidence="3">beta-mannosidase</fullName>
        <ecNumber evidence="3">3.2.1.25</ecNumber>
    </recommendedName>
</protein>
<comment type="similarity">
    <text evidence="2">Belongs to the glycosyl hydrolase 2 family.</text>
</comment>
<dbReference type="InterPro" id="IPR013783">
    <property type="entry name" value="Ig-like_fold"/>
</dbReference>
<reference evidence="10" key="1">
    <citation type="submission" date="2020-07" db="EMBL/GenBank/DDBJ databases">
        <title>Vallitalea pronyensis genome.</title>
        <authorList>
            <person name="Postec A."/>
        </authorList>
    </citation>
    <scope>NUCLEOTIDE SEQUENCE</scope>
    <source>
        <strain evidence="10">FatNI3</strain>
    </source>
</reference>
<dbReference type="SUPFAM" id="SSF51445">
    <property type="entry name" value="(Trans)glycosidases"/>
    <property type="match status" value="1"/>
</dbReference>
<evidence type="ECO:0000256" key="4">
    <source>
        <dbReference type="ARBA" id="ARBA00022729"/>
    </source>
</evidence>
<dbReference type="PANTHER" id="PTHR43730:SF1">
    <property type="entry name" value="BETA-MANNOSIDASE"/>
    <property type="match status" value="1"/>
</dbReference>
<dbReference type="GO" id="GO:0005975">
    <property type="term" value="P:carbohydrate metabolic process"/>
    <property type="evidence" value="ECO:0007669"/>
    <property type="project" value="InterPro"/>
</dbReference>
<dbReference type="EMBL" id="CP058649">
    <property type="protein sequence ID" value="QUI21034.1"/>
    <property type="molecule type" value="Genomic_DNA"/>
</dbReference>
<dbReference type="Pfam" id="PF02836">
    <property type="entry name" value="Glyco_hydro_2_C"/>
    <property type="match status" value="1"/>
</dbReference>